<dbReference type="Proteomes" id="UP001652625">
    <property type="component" value="Chromosome 15"/>
</dbReference>
<evidence type="ECO:0000313" key="2">
    <source>
        <dbReference type="Proteomes" id="UP001652625"/>
    </source>
</evidence>
<dbReference type="GeneID" id="136092421"/>
<evidence type="ECO:0000256" key="1">
    <source>
        <dbReference type="SAM" id="Coils"/>
    </source>
</evidence>
<proteinExistence type="predicted"/>
<name>A0ABM4DQ72_HYDVU</name>
<organism evidence="2 3">
    <name type="scientific">Hydra vulgaris</name>
    <name type="common">Hydra</name>
    <name type="synonym">Hydra attenuata</name>
    <dbReference type="NCBI Taxonomy" id="6087"/>
    <lineage>
        <taxon>Eukaryota</taxon>
        <taxon>Metazoa</taxon>
        <taxon>Cnidaria</taxon>
        <taxon>Hydrozoa</taxon>
        <taxon>Hydroidolina</taxon>
        <taxon>Anthoathecata</taxon>
        <taxon>Aplanulata</taxon>
        <taxon>Hydridae</taxon>
        <taxon>Hydra</taxon>
    </lineage>
</organism>
<evidence type="ECO:0000313" key="3">
    <source>
        <dbReference type="RefSeq" id="XP_065676731.1"/>
    </source>
</evidence>
<dbReference type="RefSeq" id="XP_065676731.1">
    <property type="nucleotide sequence ID" value="XM_065820659.1"/>
</dbReference>
<gene>
    <name evidence="3" type="primary">LOC136092421</name>
</gene>
<sequence>MPFLSNETPSSLNATTIEPASIELVTRPIFYIQNKSISIYCQKFIIIFQYFFNLDLTSNYKKRENLVKIRSRTKISDLESQRSSLIIVRDSCLSTVSKKQINTVKESIRKEKTKLDGLIRELARQRKRRQKLKESIETVYQNNPEASSVLKQFIRKHPGRPRLEVDLPELLSTIIKIVQNSSAADELGLAAASIQVPLLMHTEYKVKLMDHDFVVGTQQKFIPSVYGICEFNNTGNVSYSGDTFIRIKSGKHDTSNAFTHAFDVRELFKTKLVKRRPIMLMETDGAQDKAPRFPKTLATAVDLFRLLDLDALLHVVNAAGPSAFNPVERRMTSLSHDLARIILPHDYFGNNLDSSGKTVDQKLELENILKAATVLAQVWEKTVIEGILFIARLYLVEKHINNLLLSLFW</sequence>
<dbReference type="PANTHER" id="PTHR46954:SF1">
    <property type="entry name" value="C2H2-TYPE DOMAIN-CONTAINING PROTEIN"/>
    <property type="match status" value="1"/>
</dbReference>
<dbReference type="PANTHER" id="PTHR46954">
    <property type="entry name" value="C2H2-TYPE DOMAIN-CONTAINING PROTEIN"/>
    <property type="match status" value="1"/>
</dbReference>
<keyword evidence="2" id="KW-1185">Reference proteome</keyword>
<accession>A0ABM4DQ72</accession>
<keyword evidence="1" id="KW-0175">Coiled coil</keyword>
<feature type="coiled-coil region" evidence="1">
    <location>
        <begin position="101"/>
        <end position="142"/>
    </location>
</feature>
<reference evidence="3" key="1">
    <citation type="submission" date="2025-08" db="UniProtKB">
        <authorList>
            <consortium name="RefSeq"/>
        </authorList>
    </citation>
    <scope>IDENTIFICATION</scope>
</reference>
<protein>
    <submittedName>
        <fullName evidence="3">Uncharacterized protein LOC136092421</fullName>
    </submittedName>
</protein>